<dbReference type="Proteomes" id="UP000270094">
    <property type="component" value="Unassembled WGS sequence"/>
</dbReference>
<sequence length="164" mass="18145">MWLRQVYPLSQHKTKDGSSDTIPGKAYHFSVSESTRHAYYVGFEKYVNGGQLNTLRVIDTWKGTITTYSLPAELSSICMLYEAINGLALVGVGNDSGISVSERRFIKELRSLYLRRRIANDENMNFSVRVMKNISYGCMSSGAILAVTKGTSAAGLILCGVFKL</sequence>
<reference evidence="1 2" key="1">
    <citation type="submission" date="2018-11" db="EMBL/GenBank/DDBJ databases">
        <authorList>
            <consortium name="Pathogen Informatics"/>
        </authorList>
    </citation>
    <scope>NUCLEOTIDE SEQUENCE [LARGE SCALE GENOMIC DNA]</scope>
</reference>
<dbReference type="EMBL" id="UYYB01022789">
    <property type="protein sequence ID" value="VDM71926.1"/>
    <property type="molecule type" value="Genomic_DNA"/>
</dbReference>
<keyword evidence="2" id="KW-1185">Reference proteome</keyword>
<organism evidence="1 2">
    <name type="scientific">Strongylus vulgaris</name>
    <name type="common">Blood worm</name>
    <dbReference type="NCBI Taxonomy" id="40348"/>
    <lineage>
        <taxon>Eukaryota</taxon>
        <taxon>Metazoa</taxon>
        <taxon>Ecdysozoa</taxon>
        <taxon>Nematoda</taxon>
        <taxon>Chromadorea</taxon>
        <taxon>Rhabditida</taxon>
        <taxon>Rhabditina</taxon>
        <taxon>Rhabditomorpha</taxon>
        <taxon>Strongyloidea</taxon>
        <taxon>Strongylidae</taxon>
        <taxon>Strongylus</taxon>
    </lineage>
</organism>
<protein>
    <submittedName>
        <fullName evidence="1">Uncharacterized protein</fullName>
    </submittedName>
</protein>
<accession>A0A3P7IPG1</accession>
<dbReference type="OrthoDB" id="10366722at2759"/>
<proteinExistence type="predicted"/>
<gene>
    <name evidence="1" type="ORF">SVUK_LOCUS6924</name>
</gene>
<name>A0A3P7IPG1_STRVU</name>
<evidence type="ECO:0000313" key="1">
    <source>
        <dbReference type="EMBL" id="VDM71926.1"/>
    </source>
</evidence>
<evidence type="ECO:0000313" key="2">
    <source>
        <dbReference type="Proteomes" id="UP000270094"/>
    </source>
</evidence>
<dbReference type="AlphaFoldDB" id="A0A3P7IPG1"/>